<feature type="binding site" evidence="5">
    <location>
        <position position="81"/>
    </location>
    <ligand>
        <name>S-adenosyl-L-methionine</name>
        <dbReference type="ChEBI" id="CHEBI:59789"/>
    </ligand>
</feature>
<dbReference type="GO" id="GO:0032259">
    <property type="term" value="P:methylation"/>
    <property type="evidence" value="ECO:0007669"/>
    <property type="project" value="UniProtKB-KW"/>
</dbReference>
<comment type="pathway">
    <text evidence="5">Quinol/quinone metabolism; menaquinone biosynthesis; menaquinol from 1,4-dihydroxy-2-naphthoate: step 2/2.</text>
</comment>
<evidence type="ECO:0000313" key="6">
    <source>
        <dbReference type="EMBL" id="ACM06774.1"/>
    </source>
</evidence>
<dbReference type="PROSITE" id="PS51608">
    <property type="entry name" value="SAM_MT_UBIE"/>
    <property type="match status" value="1"/>
</dbReference>
<dbReference type="UniPathway" id="UPA00079">
    <property type="reaction ID" value="UER00169"/>
</dbReference>
<dbReference type="PANTHER" id="PTHR43591">
    <property type="entry name" value="METHYLTRANSFERASE"/>
    <property type="match status" value="1"/>
</dbReference>
<dbReference type="SUPFAM" id="SSF53335">
    <property type="entry name" value="S-adenosyl-L-methionine-dependent methyltransferases"/>
    <property type="match status" value="1"/>
</dbReference>
<dbReference type="eggNOG" id="COG2226">
    <property type="taxonomic scope" value="Bacteria"/>
</dbReference>
<dbReference type="Gene3D" id="3.40.50.150">
    <property type="entry name" value="Vaccinia Virus protein VP39"/>
    <property type="match status" value="1"/>
</dbReference>
<dbReference type="AlphaFoldDB" id="B9L545"/>
<geneLocation type="plasmid" evidence="7">
    <name>Tros</name>
</geneLocation>
<dbReference type="EC" id="2.1.1.163" evidence="5"/>
<dbReference type="PANTHER" id="PTHR43591:SF24">
    <property type="entry name" value="2-METHOXY-6-POLYPRENYL-1,4-BENZOQUINOL METHYLASE, MITOCHONDRIAL"/>
    <property type="match status" value="1"/>
</dbReference>
<evidence type="ECO:0000256" key="4">
    <source>
        <dbReference type="ARBA" id="ARBA00022691"/>
    </source>
</evidence>
<sequence length="257" mass="27815">MPRRGALQPPAEVRRMFDRIAPRYDVMNRLMTFGRDVTWRRAAARAALTHQPAVVLDVATGTGDLAFELAAQGAARVVALDFSRTMLRHAARKRSASGLDRVTLLCGDAMRLPFRDASIDACTIGFGLRNFPDYEAAIHELARVVRPGGVLVILETTPFQGPLAPLLRFYFDCFVPWLGGLVSGDRAAYSYLPRSTAAFPTASELTALLRAAGFASVQARKLMAGTVALHIAVRAEGGQPARDAVRAVPGLTEAARR</sequence>
<feature type="binding site" evidence="5">
    <location>
        <begin position="108"/>
        <end position="109"/>
    </location>
    <ligand>
        <name>S-adenosyl-L-methionine</name>
        <dbReference type="ChEBI" id="CHEBI:59789"/>
    </ligand>
</feature>
<dbReference type="InterPro" id="IPR023576">
    <property type="entry name" value="UbiE/COQ5_MeTrFase_CS"/>
</dbReference>
<keyword evidence="2 5" id="KW-0489">Methyltransferase</keyword>
<dbReference type="NCBIfam" id="TIGR01934">
    <property type="entry name" value="MenG_MenH_UbiE"/>
    <property type="match status" value="1"/>
</dbReference>
<comment type="catalytic activity">
    <reaction evidence="5">
        <text>a 2-demethylmenaquinol + S-adenosyl-L-methionine = a menaquinol + S-adenosyl-L-homocysteine + H(+)</text>
        <dbReference type="Rhea" id="RHEA:42640"/>
        <dbReference type="Rhea" id="RHEA-COMP:9539"/>
        <dbReference type="Rhea" id="RHEA-COMP:9563"/>
        <dbReference type="ChEBI" id="CHEBI:15378"/>
        <dbReference type="ChEBI" id="CHEBI:18151"/>
        <dbReference type="ChEBI" id="CHEBI:55437"/>
        <dbReference type="ChEBI" id="CHEBI:57856"/>
        <dbReference type="ChEBI" id="CHEBI:59789"/>
        <dbReference type="EC" id="2.1.1.163"/>
    </reaction>
</comment>
<proteinExistence type="inferred from homology"/>
<dbReference type="InterPro" id="IPR029063">
    <property type="entry name" value="SAM-dependent_MTases_sf"/>
</dbReference>
<reference evidence="6 7" key="1">
    <citation type="journal article" date="2009" name="PLoS ONE">
        <title>Complete genome sequence of the aerobic CO-oxidizing thermophile Thermomicrobium roseum.</title>
        <authorList>
            <person name="Wu D."/>
            <person name="Raymond J."/>
            <person name="Wu M."/>
            <person name="Chatterji S."/>
            <person name="Ren Q."/>
            <person name="Graham J.E."/>
            <person name="Bryant D.A."/>
            <person name="Robb F."/>
            <person name="Colman A."/>
            <person name="Tallon L.J."/>
            <person name="Badger J.H."/>
            <person name="Madupu R."/>
            <person name="Ward N.L."/>
            <person name="Eisen J.A."/>
        </authorList>
    </citation>
    <scope>NUCLEOTIDE SEQUENCE [LARGE SCALE GENOMIC DNA]</scope>
    <source>
        <strain evidence="7">ATCC 27502 / DSM 5159 / P-2</strain>
        <plasmid evidence="6">unnamed</plasmid>
    </source>
</reference>
<keyword evidence="3 5" id="KW-0808">Transferase</keyword>
<dbReference type="NCBIfam" id="NF001244">
    <property type="entry name" value="PRK00216.1-5"/>
    <property type="match status" value="1"/>
</dbReference>
<keyword evidence="6" id="KW-0614">Plasmid</keyword>
<dbReference type="OrthoDB" id="9808140at2"/>
<comment type="function">
    <text evidence="5">Methyltransferase required for the conversion of demethylmenaquinol (DMKH2) to menaquinol (MKH2).</text>
</comment>
<dbReference type="PROSITE" id="PS01184">
    <property type="entry name" value="UBIE_2"/>
    <property type="match status" value="1"/>
</dbReference>
<evidence type="ECO:0000256" key="3">
    <source>
        <dbReference type="ARBA" id="ARBA00022679"/>
    </source>
</evidence>
<dbReference type="HAMAP" id="MF_01813">
    <property type="entry name" value="MenG_UbiE_methyltr"/>
    <property type="match status" value="1"/>
</dbReference>
<protein>
    <recommendedName>
        <fullName evidence="5">Demethylmenaquinone methyltransferase</fullName>
        <ecNumber evidence="5">2.1.1.163</ecNumber>
    </recommendedName>
</protein>
<keyword evidence="4 5" id="KW-0949">S-adenosyl-L-methionine</keyword>
<dbReference type="GO" id="GO:0043770">
    <property type="term" value="F:demethylmenaquinone methyltransferase activity"/>
    <property type="evidence" value="ECO:0007669"/>
    <property type="project" value="UniProtKB-UniRule"/>
</dbReference>
<dbReference type="RefSeq" id="WP_012642761.1">
    <property type="nucleotide sequence ID" value="NC_011961.1"/>
</dbReference>
<comment type="caution">
    <text evidence="5">Lacks conserved residue(s) required for the propagation of feature annotation.</text>
</comment>
<feature type="binding site" evidence="5">
    <location>
        <position position="62"/>
    </location>
    <ligand>
        <name>S-adenosyl-L-methionine</name>
        <dbReference type="ChEBI" id="CHEBI:59789"/>
    </ligand>
</feature>
<organism evidence="6 7">
    <name type="scientific">Thermomicrobium roseum (strain ATCC 27502 / DSM 5159 / P-2)</name>
    <dbReference type="NCBI Taxonomy" id="309801"/>
    <lineage>
        <taxon>Bacteria</taxon>
        <taxon>Pseudomonadati</taxon>
        <taxon>Thermomicrobiota</taxon>
        <taxon>Thermomicrobia</taxon>
        <taxon>Thermomicrobiales</taxon>
        <taxon>Thermomicrobiaceae</taxon>
        <taxon>Thermomicrobium</taxon>
    </lineage>
</organism>
<dbReference type="GO" id="GO:0009234">
    <property type="term" value="P:menaquinone biosynthetic process"/>
    <property type="evidence" value="ECO:0007669"/>
    <property type="project" value="UniProtKB-UniRule"/>
</dbReference>
<dbReference type="HOGENOM" id="CLU_037990_0_0_0"/>
<keyword evidence="1 5" id="KW-0474">Menaquinone biosynthesis</keyword>
<dbReference type="Pfam" id="PF01209">
    <property type="entry name" value="Ubie_methyltran"/>
    <property type="match status" value="1"/>
</dbReference>
<evidence type="ECO:0000256" key="1">
    <source>
        <dbReference type="ARBA" id="ARBA00022428"/>
    </source>
</evidence>
<evidence type="ECO:0000313" key="7">
    <source>
        <dbReference type="Proteomes" id="UP000000447"/>
    </source>
</evidence>
<name>B9L545_THERP</name>
<dbReference type="InterPro" id="IPR004033">
    <property type="entry name" value="UbiE/COQ5_MeTrFase"/>
</dbReference>
<dbReference type="CDD" id="cd02440">
    <property type="entry name" value="AdoMet_MTases"/>
    <property type="match status" value="1"/>
</dbReference>
<gene>
    <name evidence="5" type="primary">menG</name>
    <name evidence="6" type="ordered locus">trd_A0909</name>
</gene>
<dbReference type="EMBL" id="CP001276">
    <property type="protein sequence ID" value="ACM06774.1"/>
    <property type="molecule type" value="Genomic_DNA"/>
</dbReference>
<comment type="similarity">
    <text evidence="5">Belongs to the class I-like SAM-binding methyltransferase superfamily. MenG/UbiE family.</text>
</comment>
<evidence type="ECO:0000256" key="5">
    <source>
        <dbReference type="HAMAP-Rule" id="MF_01813"/>
    </source>
</evidence>
<accession>B9L545</accession>
<evidence type="ECO:0000256" key="2">
    <source>
        <dbReference type="ARBA" id="ARBA00022603"/>
    </source>
</evidence>
<dbReference type="KEGG" id="tro:trd_A0909"/>
<keyword evidence="7" id="KW-1185">Reference proteome</keyword>
<dbReference type="Proteomes" id="UP000000447">
    <property type="component" value="Plasmid unnamed"/>
</dbReference>